<evidence type="ECO:0000256" key="6">
    <source>
        <dbReference type="ARBA" id="ARBA00022857"/>
    </source>
</evidence>
<evidence type="ECO:0000313" key="8">
    <source>
        <dbReference type="EMBL" id="OCH75007.1"/>
    </source>
</evidence>
<evidence type="ECO:0000256" key="3">
    <source>
        <dbReference type="ARBA" id="ARBA00007588"/>
    </source>
</evidence>
<comment type="pathway">
    <text evidence="2">Siderophore biosynthesis.</text>
</comment>
<dbReference type="Proteomes" id="UP000093173">
    <property type="component" value="Unassembled WGS sequence"/>
</dbReference>
<evidence type="ECO:0000256" key="4">
    <source>
        <dbReference type="ARBA" id="ARBA00022630"/>
    </source>
</evidence>
<organism evidence="8 9">
    <name type="scientific">Vibrio genomosp. F10</name>
    <dbReference type="NCBI Taxonomy" id="723171"/>
    <lineage>
        <taxon>Bacteria</taxon>
        <taxon>Pseudomonadati</taxon>
        <taxon>Pseudomonadota</taxon>
        <taxon>Gammaproteobacteria</taxon>
        <taxon>Vibrionales</taxon>
        <taxon>Vibrionaceae</taxon>
        <taxon>Vibrio</taxon>
    </lineage>
</organism>
<evidence type="ECO:0000256" key="1">
    <source>
        <dbReference type="ARBA" id="ARBA00001974"/>
    </source>
</evidence>
<keyword evidence="6" id="KW-0521">NADP</keyword>
<keyword evidence="9" id="KW-1185">Reference proteome</keyword>
<dbReference type="InterPro" id="IPR036188">
    <property type="entry name" value="FAD/NAD-bd_sf"/>
</dbReference>
<dbReference type="RefSeq" id="WP_065576978.1">
    <property type="nucleotide sequence ID" value="NZ_JBNGCH010000581.1"/>
</dbReference>
<name>A0A1B9QXP0_9VIBR</name>
<dbReference type="PANTHER" id="PTHR42802:SF1">
    <property type="entry name" value="L-ORNITHINE N(5)-MONOOXYGENASE"/>
    <property type="match status" value="1"/>
</dbReference>
<evidence type="ECO:0000256" key="5">
    <source>
        <dbReference type="ARBA" id="ARBA00022827"/>
    </source>
</evidence>
<dbReference type="Gene3D" id="3.50.50.60">
    <property type="entry name" value="FAD/NAD(P)-binding domain"/>
    <property type="match status" value="1"/>
</dbReference>
<comment type="cofactor">
    <cofactor evidence="1">
        <name>FAD</name>
        <dbReference type="ChEBI" id="CHEBI:57692"/>
    </cofactor>
</comment>
<comment type="similarity">
    <text evidence="3">Belongs to the lysine N(6)-hydroxylase/L-ornithine N(5)-oxygenase family.</text>
</comment>
<dbReference type="EMBL" id="MAJZ01000581">
    <property type="protein sequence ID" value="OCH75007.1"/>
    <property type="molecule type" value="Genomic_DNA"/>
</dbReference>
<gene>
    <name evidence="8" type="ORF">A6E14_11730</name>
</gene>
<dbReference type="AlphaFoldDB" id="A0A1B9QXP0"/>
<dbReference type="Pfam" id="PF13434">
    <property type="entry name" value="Lys_Orn_oxgnase"/>
    <property type="match status" value="1"/>
</dbReference>
<reference evidence="9" key="1">
    <citation type="submission" date="2016-06" db="EMBL/GenBank/DDBJ databases">
        <authorList>
            <person name="Hehemann J.-H."/>
            <person name="Arevalo P."/>
            <person name="Datta M.S."/>
            <person name="Polz M.F."/>
        </authorList>
    </citation>
    <scope>NUCLEOTIDE SEQUENCE [LARGE SCALE GENOMIC DNA]</scope>
    <source>
        <strain evidence="9">9CSC122</strain>
    </source>
</reference>
<proteinExistence type="inferred from homology"/>
<dbReference type="PANTHER" id="PTHR42802">
    <property type="entry name" value="MONOOXYGENASE"/>
    <property type="match status" value="1"/>
</dbReference>
<keyword evidence="5" id="KW-0274">FAD</keyword>
<dbReference type="SUPFAM" id="SSF51905">
    <property type="entry name" value="FAD/NAD(P)-binding domain"/>
    <property type="match status" value="2"/>
</dbReference>
<keyword evidence="4" id="KW-0285">Flavoprotein</keyword>
<evidence type="ECO:0000256" key="7">
    <source>
        <dbReference type="ARBA" id="ARBA00023002"/>
    </source>
</evidence>
<keyword evidence="7" id="KW-0560">Oxidoreductase</keyword>
<evidence type="ECO:0000256" key="2">
    <source>
        <dbReference type="ARBA" id="ARBA00004924"/>
    </source>
</evidence>
<keyword evidence="8" id="KW-0503">Monooxygenase</keyword>
<protein>
    <submittedName>
        <fullName evidence="8">Lysine 6-monooxygenase</fullName>
    </submittedName>
</protein>
<dbReference type="InterPro" id="IPR025700">
    <property type="entry name" value="Lys/Orn_oxygenase"/>
</dbReference>
<accession>A0A1B9QXP0</accession>
<sequence length="442" mass="49798">MDNNKHNVKLGITGLDIAGIGVGPFNLSVAALLEPHKNIRSTFFESRDSFSWHPGLLLDDTNMQTMYLKDLVTAVDPQSQYSFLSYLVKTKKFYRFLSAELNCISRHEFSDYLAWSANQMNNVQFSTNIEHVDFKEGLFHLQTSSGAYQAKNLCIGTGKVPLMPECAKKFISDKVFHAAEVGLRDRDFTGKRVMIVGGGQTGADIFLNVLRGKWGKAVSLDWVSRRPNFQPLDEAAFTNEFFTPNYVEAFVGLNPSVKHSEVTTQKLTSDGITQLALLDIYRELYHRFDVLKEEKWVRLLPHRTLTEMHPLETGYALSVGNALSEHVERHEADVVILATGFEAPYPACLKDIMPMLDLDEQGRYQLTSNFELKWKGSPENKIFAVNAGMHSHGIAEPQLSLMAWRSAKIINSLAGREVYDIKSDKGLIDWLSAVRVKDLVEA</sequence>
<dbReference type="GO" id="GO:0004497">
    <property type="term" value="F:monooxygenase activity"/>
    <property type="evidence" value="ECO:0007669"/>
    <property type="project" value="UniProtKB-KW"/>
</dbReference>
<evidence type="ECO:0000313" key="9">
    <source>
        <dbReference type="Proteomes" id="UP000093173"/>
    </source>
</evidence>
<comment type="caution">
    <text evidence="8">The sequence shown here is derived from an EMBL/GenBank/DDBJ whole genome shotgun (WGS) entry which is preliminary data.</text>
</comment>